<dbReference type="Pfam" id="PF00528">
    <property type="entry name" value="BPD_transp_1"/>
    <property type="match status" value="1"/>
</dbReference>
<dbReference type="InterPro" id="IPR050809">
    <property type="entry name" value="UgpAE/MalFG_permease"/>
</dbReference>
<dbReference type="InterPro" id="IPR000515">
    <property type="entry name" value="MetI-like"/>
</dbReference>
<feature type="transmembrane region" description="Helical" evidence="7">
    <location>
        <begin position="277"/>
        <end position="295"/>
    </location>
</feature>
<comment type="caution">
    <text evidence="9">The sequence shown here is derived from an EMBL/GenBank/DDBJ whole genome shotgun (WGS) entry which is preliminary data.</text>
</comment>
<reference evidence="9" key="1">
    <citation type="submission" date="2020-09" db="EMBL/GenBank/DDBJ databases">
        <title>A novel bacterium of genus Paenibacillus, isolated from South China Sea.</title>
        <authorList>
            <person name="Huang H."/>
            <person name="Mo K."/>
            <person name="Hu Y."/>
        </authorList>
    </citation>
    <scope>NUCLEOTIDE SEQUENCE</scope>
    <source>
        <strain evidence="9">IB182496</strain>
    </source>
</reference>
<sequence>MQASQQSDWIKKWRQMRLDYQLYVLVMLPVAWVVLFQYFPMYGLQLAFKDFKIMEGITGSPWTGIDHFIKFFHSHQFWTVLKNTIFISMYELLAGFPLPIILALALNATLRTRMKLTVQFVTYMPYFISTVVMVGMILQFLNPRIGIVNMLLGLVGLDAVNFMGEPGWFKHVYVWSGIWQTTGWGTIIYLAALAGVNPDLHEAATIDGANRLQRIRYVDLPGIMPTIVTLLILNSGNIMSIGFEKIFLMQNPLNIGSSEIITTYVYAVSLASSSPDYSYATAIGLFNSLINLILIMSVNQIAKKTGDTSLW</sequence>
<evidence type="ECO:0000256" key="5">
    <source>
        <dbReference type="ARBA" id="ARBA00022989"/>
    </source>
</evidence>
<feature type="domain" description="ABC transmembrane type-1" evidence="8">
    <location>
        <begin position="81"/>
        <end position="298"/>
    </location>
</feature>
<dbReference type="GO" id="GO:0055085">
    <property type="term" value="P:transmembrane transport"/>
    <property type="evidence" value="ECO:0007669"/>
    <property type="project" value="InterPro"/>
</dbReference>
<dbReference type="Proteomes" id="UP000621560">
    <property type="component" value="Unassembled WGS sequence"/>
</dbReference>
<feature type="transmembrane region" description="Helical" evidence="7">
    <location>
        <begin position="217"/>
        <end position="243"/>
    </location>
</feature>
<evidence type="ECO:0000256" key="4">
    <source>
        <dbReference type="ARBA" id="ARBA00022692"/>
    </source>
</evidence>
<keyword evidence="2 7" id="KW-0813">Transport</keyword>
<evidence type="ECO:0000256" key="6">
    <source>
        <dbReference type="ARBA" id="ARBA00023136"/>
    </source>
</evidence>
<proteinExistence type="inferred from homology"/>
<comment type="similarity">
    <text evidence="7">Belongs to the binding-protein-dependent transport system permease family.</text>
</comment>
<dbReference type="SUPFAM" id="SSF161098">
    <property type="entry name" value="MetI-like"/>
    <property type="match status" value="1"/>
</dbReference>
<dbReference type="GO" id="GO:0005886">
    <property type="term" value="C:plasma membrane"/>
    <property type="evidence" value="ECO:0007669"/>
    <property type="project" value="UniProtKB-SubCell"/>
</dbReference>
<evidence type="ECO:0000256" key="2">
    <source>
        <dbReference type="ARBA" id="ARBA00022448"/>
    </source>
</evidence>
<feature type="transmembrane region" description="Helical" evidence="7">
    <location>
        <begin position="120"/>
        <end position="141"/>
    </location>
</feature>
<name>A0A927GQQ5_9BACL</name>
<keyword evidence="6 7" id="KW-0472">Membrane</keyword>
<comment type="subcellular location">
    <subcellularLocation>
        <location evidence="1 7">Cell membrane</location>
        <topology evidence="1 7">Multi-pass membrane protein</topology>
    </subcellularLocation>
</comment>
<dbReference type="PROSITE" id="PS50928">
    <property type="entry name" value="ABC_TM1"/>
    <property type="match status" value="1"/>
</dbReference>
<dbReference type="PANTHER" id="PTHR43227:SF11">
    <property type="entry name" value="BLL4140 PROTEIN"/>
    <property type="match status" value="1"/>
</dbReference>
<feature type="transmembrane region" description="Helical" evidence="7">
    <location>
        <begin position="172"/>
        <end position="196"/>
    </location>
</feature>
<evidence type="ECO:0000259" key="8">
    <source>
        <dbReference type="PROSITE" id="PS50928"/>
    </source>
</evidence>
<keyword evidence="4 7" id="KW-0812">Transmembrane</keyword>
<evidence type="ECO:0000256" key="3">
    <source>
        <dbReference type="ARBA" id="ARBA00022475"/>
    </source>
</evidence>
<dbReference type="CDD" id="cd06261">
    <property type="entry name" value="TM_PBP2"/>
    <property type="match status" value="1"/>
</dbReference>
<feature type="transmembrane region" description="Helical" evidence="7">
    <location>
        <begin position="85"/>
        <end position="108"/>
    </location>
</feature>
<dbReference type="PANTHER" id="PTHR43227">
    <property type="entry name" value="BLL4140 PROTEIN"/>
    <property type="match status" value="1"/>
</dbReference>
<keyword evidence="10" id="KW-1185">Reference proteome</keyword>
<dbReference type="InterPro" id="IPR035906">
    <property type="entry name" value="MetI-like_sf"/>
</dbReference>
<accession>A0A927GQQ5</accession>
<evidence type="ECO:0000256" key="7">
    <source>
        <dbReference type="RuleBase" id="RU363032"/>
    </source>
</evidence>
<organism evidence="9 10">
    <name type="scientific">Paenibacillus sabuli</name>
    <dbReference type="NCBI Taxonomy" id="2772509"/>
    <lineage>
        <taxon>Bacteria</taxon>
        <taxon>Bacillati</taxon>
        <taxon>Bacillota</taxon>
        <taxon>Bacilli</taxon>
        <taxon>Bacillales</taxon>
        <taxon>Paenibacillaceae</taxon>
        <taxon>Paenibacillus</taxon>
    </lineage>
</organism>
<feature type="transmembrane region" description="Helical" evidence="7">
    <location>
        <begin position="20"/>
        <end position="39"/>
    </location>
</feature>
<dbReference type="RefSeq" id="WP_190914558.1">
    <property type="nucleotide sequence ID" value="NZ_JACXIZ010000008.1"/>
</dbReference>
<dbReference type="AlphaFoldDB" id="A0A927GQQ5"/>
<dbReference type="Gene3D" id="1.10.3720.10">
    <property type="entry name" value="MetI-like"/>
    <property type="match status" value="1"/>
</dbReference>
<keyword evidence="3" id="KW-1003">Cell membrane</keyword>
<evidence type="ECO:0000313" key="10">
    <source>
        <dbReference type="Proteomes" id="UP000621560"/>
    </source>
</evidence>
<dbReference type="EMBL" id="JACXIZ010000008">
    <property type="protein sequence ID" value="MBD2844140.1"/>
    <property type="molecule type" value="Genomic_DNA"/>
</dbReference>
<keyword evidence="5 7" id="KW-1133">Transmembrane helix</keyword>
<evidence type="ECO:0000313" key="9">
    <source>
        <dbReference type="EMBL" id="MBD2844140.1"/>
    </source>
</evidence>
<gene>
    <name evidence="9" type="ORF">IDH44_02985</name>
</gene>
<evidence type="ECO:0000256" key="1">
    <source>
        <dbReference type="ARBA" id="ARBA00004651"/>
    </source>
</evidence>
<protein>
    <submittedName>
        <fullName evidence="9">Sugar ABC transporter permease</fullName>
    </submittedName>
</protein>